<reference evidence="2" key="1">
    <citation type="submission" date="2020-08" db="EMBL/GenBank/DDBJ databases">
        <title>Novel species isolated from subtropical streams in China.</title>
        <authorList>
            <person name="Lu H."/>
        </authorList>
    </citation>
    <scope>NUCLEOTIDE SEQUENCE</scope>
    <source>
        <strain evidence="2">KACC 12607</strain>
    </source>
</reference>
<evidence type="ECO:0000256" key="1">
    <source>
        <dbReference type="SAM" id="Phobius"/>
    </source>
</evidence>
<dbReference type="EMBL" id="JACOFV010000008">
    <property type="protein sequence ID" value="MBC3862462.1"/>
    <property type="molecule type" value="Genomic_DNA"/>
</dbReference>
<name>A0A923HDC7_9BURK</name>
<evidence type="ECO:0000313" key="3">
    <source>
        <dbReference type="Proteomes" id="UP000634011"/>
    </source>
</evidence>
<dbReference type="Proteomes" id="UP000634011">
    <property type="component" value="Unassembled WGS sequence"/>
</dbReference>
<organism evidence="2 3">
    <name type="scientific">Undibacterium jejuense</name>
    <dbReference type="NCBI Taxonomy" id="1344949"/>
    <lineage>
        <taxon>Bacteria</taxon>
        <taxon>Pseudomonadati</taxon>
        <taxon>Pseudomonadota</taxon>
        <taxon>Betaproteobacteria</taxon>
        <taxon>Burkholderiales</taxon>
        <taxon>Oxalobacteraceae</taxon>
        <taxon>Undibacterium</taxon>
    </lineage>
</organism>
<keyword evidence="3" id="KW-1185">Reference proteome</keyword>
<protein>
    <submittedName>
        <fullName evidence="2">Uncharacterized protein</fullName>
    </submittedName>
</protein>
<comment type="caution">
    <text evidence="2">The sequence shown here is derived from an EMBL/GenBank/DDBJ whole genome shotgun (WGS) entry which is preliminary data.</text>
</comment>
<accession>A0A923HDC7</accession>
<evidence type="ECO:0000313" key="2">
    <source>
        <dbReference type="EMBL" id="MBC3862462.1"/>
    </source>
</evidence>
<feature type="transmembrane region" description="Helical" evidence="1">
    <location>
        <begin position="66"/>
        <end position="83"/>
    </location>
</feature>
<sequence length="125" mass="13671">MARTRILIAAAVAVAYVVVAVGSSLLNISANSDHLSVNLSFSQLTNWLIAIIGLLIAIGLCGRYAWAWWLGLAASAFQLYRLVSRVWAQNSLNHLPGMHVFLLFGLLFIFLLLLISPKAMSSCNR</sequence>
<gene>
    <name evidence="2" type="ORF">H8K32_10160</name>
</gene>
<feature type="transmembrane region" description="Helical" evidence="1">
    <location>
        <begin position="95"/>
        <end position="115"/>
    </location>
</feature>
<keyword evidence="1" id="KW-1133">Transmembrane helix</keyword>
<proteinExistence type="predicted"/>
<dbReference type="AlphaFoldDB" id="A0A923HDC7"/>
<feature type="transmembrane region" description="Helical" evidence="1">
    <location>
        <begin position="44"/>
        <end position="61"/>
    </location>
</feature>
<keyword evidence="1" id="KW-0812">Transmembrane</keyword>
<keyword evidence="1" id="KW-0472">Membrane</keyword>